<feature type="compositionally biased region" description="Polar residues" evidence="1">
    <location>
        <begin position="550"/>
        <end position="559"/>
    </location>
</feature>
<dbReference type="Pfam" id="PF12738">
    <property type="entry name" value="PTCB-BRCT"/>
    <property type="match status" value="1"/>
</dbReference>
<feature type="domain" description="BRCT" evidence="2">
    <location>
        <begin position="791"/>
        <end position="863"/>
    </location>
</feature>
<dbReference type="OMA" id="SWLYHLI"/>
<reference evidence="4" key="5">
    <citation type="submission" date="2015-06" db="UniProtKB">
        <authorList>
            <consortium name="EnsemblFungi"/>
        </authorList>
    </citation>
    <scope>IDENTIFICATION</scope>
    <source>
        <strain evidence="4">ATCC 64411</strain>
    </source>
</reference>
<feature type="domain" description="BRCT" evidence="2">
    <location>
        <begin position="5"/>
        <end position="102"/>
    </location>
</feature>
<dbReference type="AlphaFoldDB" id="A0A0C4EER1"/>
<dbReference type="EMBL" id="GL876979">
    <property type="protein sequence ID" value="KLU92292.1"/>
    <property type="molecule type" value="Genomic_DNA"/>
</dbReference>
<evidence type="ECO:0000313" key="5">
    <source>
        <dbReference type="Proteomes" id="UP000011715"/>
    </source>
</evidence>
<dbReference type="GO" id="GO:0005634">
    <property type="term" value="C:nucleus"/>
    <property type="evidence" value="ECO:0007669"/>
    <property type="project" value="TreeGrafter"/>
</dbReference>
<accession>A0A0C4EER1</accession>
<gene>
    <name evidence="3" type="ORF">MAPG_11238</name>
</gene>
<feature type="compositionally biased region" description="Polar residues" evidence="1">
    <location>
        <begin position="496"/>
        <end position="509"/>
    </location>
</feature>
<feature type="compositionally biased region" description="Polar residues" evidence="1">
    <location>
        <begin position="210"/>
        <end position="228"/>
    </location>
</feature>
<dbReference type="OrthoDB" id="342264at2759"/>
<evidence type="ECO:0000256" key="1">
    <source>
        <dbReference type="SAM" id="MobiDB-lite"/>
    </source>
</evidence>
<dbReference type="CDD" id="cd18436">
    <property type="entry name" value="BRCT_BRC1_like_rpt2"/>
    <property type="match status" value="1"/>
</dbReference>
<dbReference type="Pfam" id="PF00533">
    <property type="entry name" value="BRCT"/>
    <property type="match status" value="1"/>
</dbReference>
<dbReference type="Pfam" id="PF16770">
    <property type="entry name" value="RTT107_BRCT_5"/>
    <property type="match status" value="1"/>
</dbReference>
<feature type="region of interest" description="Disordered" evidence="1">
    <location>
        <begin position="209"/>
        <end position="231"/>
    </location>
</feature>
<dbReference type="FunFam" id="3.40.50.10190:FF:000048">
    <property type="entry name" value="DNA repair protein Rtt107"/>
    <property type="match status" value="1"/>
</dbReference>
<reference evidence="4" key="4">
    <citation type="journal article" date="2015" name="G3 (Bethesda)">
        <title>Genome sequences of three phytopathogenic species of the Magnaporthaceae family of fungi.</title>
        <authorList>
            <person name="Okagaki L.H."/>
            <person name="Nunes C.C."/>
            <person name="Sailsbery J."/>
            <person name="Clay B."/>
            <person name="Brown D."/>
            <person name="John T."/>
            <person name="Oh Y."/>
            <person name="Young N."/>
            <person name="Fitzgerald M."/>
            <person name="Haas B.J."/>
            <person name="Zeng Q."/>
            <person name="Young S."/>
            <person name="Adiconis X."/>
            <person name="Fan L."/>
            <person name="Levin J.Z."/>
            <person name="Mitchell T.K."/>
            <person name="Okubara P.A."/>
            <person name="Farman M.L."/>
            <person name="Kohn L.M."/>
            <person name="Birren B."/>
            <person name="Ma L.-J."/>
            <person name="Dean R.A."/>
        </authorList>
    </citation>
    <scope>NUCLEOTIDE SEQUENCE</scope>
    <source>
        <strain evidence="4">ATCC 64411 / 73-15</strain>
    </source>
</reference>
<dbReference type="PANTHER" id="PTHR47667:SF1">
    <property type="entry name" value="REGULATOR OF TY1 TRANSPOSITION PROTEIN 107"/>
    <property type="match status" value="1"/>
</dbReference>
<reference evidence="3" key="2">
    <citation type="submission" date="2010-05" db="EMBL/GenBank/DDBJ databases">
        <title>The Genome Sequence of Magnaporthe poae strain ATCC 64411.</title>
        <authorList>
            <consortium name="The Broad Institute Genome Sequencing Platform"/>
            <consortium name="Broad Institute Genome Sequencing Center for Infectious Disease"/>
            <person name="Ma L.-J."/>
            <person name="Dead R."/>
            <person name="Young S."/>
            <person name="Zeng Q."/>
            <person name="Koehrsen M."/>
            <person name="Alvarado L."/>
            <person name="Berlin A."/>
            <person name="Chapman S.B."/>
            <person name="Chen Z."/>
            <person name="Freedman E."/>
            <person name="Gellesch M."/>
            <person name="Goldberg J."/>
            <person name="Griggs A."/>
            <person name="Gujja S."/>
            <person name="Heilman E.R."/>
            <person name="Heiman D."/>
            <person name="Hepburn T."/>
            <person name="Howarth C."/>
            <person name="Jen D."/>
            <person name="Larson L."/>
            <person name="Mehta T."/>
            <person name="Neiman D."/>
            <person name="Pearson M."/>
            <person name="Roberts A."/>
            <person name="Saif S."/>
            <person name="Shea T."/>
            <person name="Shenoy N."/>
            <person name="Sisk P."/>
            <person name="Stolte C."/>
            <person name="Sykes S."/>
            <person name="Walk T."/>
            <person name="White J."/>
            <person name="Yandava C."/>
            <person name="Haas B."/>
            <person name="Nusbaum C."/>
            <person name="Birren B."/>
        </authorList>
    </citation>
    <scope>NUCLEOTIDE SEQUENCE</scope>
    <source>
        <strain evidence="3">ATCC 64411</strain>
    </source>
</reference>
<dbReference type="PROSITE" id="PS50172">
    <property type="entry name" value="BRCT"/>
    <property type="match status" value="4"/>
</dbReference>
<evidence type="ECO:0000313" key="3">
    <source>
        <dbReference type="EMBL" id="KLU92292.1"/>
    </source>
</evidence>
<dbReference type="Gene3D" id="3.40.50.10190">
    <property type="entry name" value="BRCT domain"/>
    <property type="match status" value="5"/>
</dbReference>
<name>A0A0C4EER1_MAGP6</name>
<dbReference type="InterPro" id="IPR053036">
    <property type="entry name" value="CellCycle_DNARepair_Reg"/>
</dbReference>
<dbReference type="EMBL" id="ADBL01002765">
    <property type="status" value="NOT_ANNOTATED_CDS"/>
    <property type="molecule type" value="Genomic_DNA"/>
</dbReference>
<protein>
    <submittedName>
        <fullName evidence="3">BRCT domain-containing protein</fullName>
    </submittedName>
</protein>
<feature type="region of interest" description="Disordered" evidence="1">
    <location>
        <begin position="449"/>
        <end position="636"/>
    </location>
</feature>
<reference evidence="3" key="3">
    <citation type="submission" date="2011-03" db="EMBL/GenBank/DDBJ databases">
        <title>Annotation of Magnaporthe poae ATCC 64411.</title>
        <authorList>
            <person name="Ma L.-J."/>
            <person name="Dead R."/>
            <person name="Young S.K."/>
            <person name="Zeng Q."/>
            <person name="Gargeya S."/>
            <person name="Fitzgerald M."/>
            <person name="Haas B."/>
            <person name="Abouelleil A."/>
            <person name="Alvarado L."/>
            <person name="Arachchi H.M."/>
            <person name="Berlin A."/>
            <person name="Brown A."/>
            <person name="Chapman S.B."/>
            <person name="Chen Z."/>
            <person name="Dunbar C."/>
            <person name="Freedman E."/>
            <person name="Gearin G."/>
            <person name="Gellesch M."/>
            <person name="Goldberg J."/>
            <person name="Griggs A."/>
            <person name="Gujja S."/>
            <person name="Heiman D."/>
            <person name="Howarth C."/>
            <person name="Larson L."/>
            <person name="Lui A."/>
            <person name="MacDonald P.J.P."/>
            <person name="Mehta T."/>
            <person name="Montmayeur A."/>
            <person name="Murphy C."/>
            <person name="Neiman D."/>
            <person name="Pearson M."/>
            <person name="Priest M."/>
            <person name="Roberts A."/>
            <person name="Saif S."/>
            <person name="Shea T."/>
            <person name="Shenoy N."/>
            <person name="Sisk P."/>
            <person name="Stolte C."/>
            <person name="Sykes S."/>
            <person name="Yandava C."/>
            <person name="Wortman J."/>
            <person name="Nusbaum C."/>
            <person name="Birren B."/>
        </authorList>
    </citation>
    <scope>NUCLEOTIDE SEQUENCE</scope>
    <source>
        <strain evidence="3">ATCC 64411</strain>
    </source>
</reference>
<feature type="compositionally biased region" description="Basic and acidic residues" evidence="1">
    <location>
        <begin position="578"/>
        <end position="588"/>
    </location>
</feature>
<keyword evidence="5" id="KW-1185">Reference proteome</keyword>
<dbReference type="PANTHER" id="PTHR47667">
    <property type="entry name" value="REGULATOR OF TY1 TRANSPOSITION PROTEIN 107"/>
    <property type="match status" value="1"/>
</dbReference>
<proteinExistence type="predicted"/>
<evidence type="ECO:0000259" key="2">
    <source>
        <dbReference type="PROSITE" id="PS50172"/>
    </source>
</evidence>
<dbReference type="InterPro" id="IPR001357">
    <property type="entry name" value="BRCT_dom"/>
</dbReference>
<dbReference type="SUPFAM" id="SSF52113">
    <property type="entry name" value="BRCT domain"/>
    <property type="match status" value="4"/>
</dbReference>
<dbReference type="eggNOG" id="KOG2043">
    <property type="taxonomic scope" value="Eukaryota"/>
</dbReference>
<reference evidence="5" key="1">
    <citation type="submission" date="2010-05" db="EMBL/GenBank/DDBJ databases">
        <title>The genome sequence of Magnaporthe poae strain ATCC 64411.</title>
        <authorList>
            <person name="Ma L.-J."/>
            <person name="Dead R."/>
            <person name="Young S."/>
            <person name="Zeng Q."/>
            <person name="Koehrsen M."/>
            <person name="Alvarado L."/>
            <person name="Berlin A."/>
            <person name="Chapman S.B."/>
            <person name="Chen Z."/>
            <person name="Freedman E."/>
            <person name="Gellesch M."/>
            <person name="Goldberg J."/>
            <person name="Griggs A."/>
            <person name="Gujja S."/>
            <person name="Heilman E.R."/>
            <person name="Heiman D."/>
            <person name="Hepburn T."/>
            <person name="Howarth C."/>
            <person name="Jen D."/>
            <person name="Larson L."/>
            <person name="Mehta T."/>
            <person name="Neiman D."/>
            <person name="Pearson M."/>
            <person name="Roberts A."/>
            <person name="Saif S."/>
            <person name="Shea T."/>
            <person name="Shenoy N."/>
            <person name="Sisk P."/>
            <person name="Stolte C."/>
            <person name="Sykes S."/>
            <person name="Walk T."/>
            <person name="White J."/>
            <person name="Yandava C."/>
            <person name="Haas B."/>
            <person name="Nusbaum C."/>
            <person name="Birren B."/>
        </authorList>
    </citation>
    <scope>NUCLEOTIDE SEQUENCE [LARGE SCALE GENOMIC DNA]</scope>
    <source>
        <strain evidence="5">ATCC 64411 / 73-15</strain>
    </source>
</reference>
<sequence>MAADGTPMLFEGCRVAFVPSRSLTLAAIAEASKIVTKYGGEVLEPRADGKLAVHEATHIISNTIDFEEYEQAQECMVPVITSSWIGHSLHKKKLAVLRPHSPDPRFIFHAVNVTCADIPPSDKESIIGATLALGGSESKDLTRLTTHICALTLDHPKCVQALAKKHKCKIVLPHWFDDCFKLGKKIDEGPYLLPDPEILKTDTDARSIGMPSSQHLEGASSNIPSTTPEEPKGRALTVFSHKKVMFAGDLPVSDRFLEVLRGTVVKGGGKLVDNVDECDIFVCHYRDGDDYVRASQMGLSVGNLSWLLYMITLDQWTSPLGKLLHYPIPRNGIPGFEGLKITVSNYGGEARTYLENLIKACGAEFTKTMKQDNTHLITARANSEKCEAALDWNVTMVNHLWIEESYAKCELLKPTRTPSYTHFPPRTDLSEVIGQTRFQEHVLRELYYPGGDVPASEAPTTDSDEPIAEDETAIPQGDEEQPEDQEDEEEVERESSTAAELMSSQTNAGKKTVAKTPKPPPLKKTTVNKPAFATPARPSRHVGLGKENETPASRPSTGRSAKDKALNKLHGLAPDIALYEKEKKRTKDNQTPFGGKRATTALEKRKAEAEAAEKEKEDAQDESERPTKRARPSQPPVQYRILITGWTRWIDTGDKTKGGPLQEDKERRKLRQMGIQIVQEGQPCDYLAAPKVVRTQKFLTTLARGPDLINVDFLTEALETGTLPDITEYALKDPAYPDILKSVARARQNKGKLLWGVPVYCTAEVPHGPSAFKAIAEANGAIFKVYRARSGSTIRPTTAEEDGGAPPDPVYLVSGESAAERHLWTKFAEMAQQGHMEARIVGPDWLLDVAMRQKLDFHKGHLLK</sequence>
<feature type="compositionally biased region" description="Basic and acidic residues" evidence="1">
    <location>
        <begin position="602"/>
        <end position="627"/>
    </location>
</feature>
<dbReference type="VEuPathDB" id="FungiDB:MAPG_11238"/>
<dbReference type="EnsemblFungi" id="MAPG_11238T0">
    <property type="protein sequence ID" value="MAPG_11238T0"/>
    <property type="gene ID" value="MAPG_11238"/>
</dbReference>
<dbReference type="InterPro" id="IPR036420">
    <property type="entry name" value="BRCT_dom_sf"/>
</dbReference>
<evidence type="ECO:0000313" key="4">
    <source>
        <dbReference type="EnsemblFungi" id="MAPG_11238T0"/>
    </source>
</evidence>
<dbReference type="GO" id="GO:1990683">
    <property type="term" value="P:DNA double-strand break attachment to nuclear envelope"/>
    <property type="evidence" value="ECO:0007669"/>
    <property type="project" value="TreeGrafter"/>
</dbReference>
<feature type="compositionally biased region" description="Acidic residues" evidence="1">
    <location>
        <begin position="462"/>
        <end position="492"/>
    </location>
</feature>
<dbReference type="STRING" id="644358.A0A0C4EER1"/>
<dbReference type="CDD" id="cd17743">
    <property type="entry name" value="BRCT_BRC1_like_rpt5"/>
    <property type="match status" value="1"/>
</dbReference>
<dbReference type="Proteomes" id="UP000011715">
    <property type="component" value="Unassembled WGS sequence"/>
</dbReference>
<dbReference type="CDD" id="cd18439">
    <property type="entry name" value="BRCT_BRC1_like_rpt6"/>
    <property type="match status" value="1"/>
</dbReference>
<dbReference type="CDD" id="cd18438">
    <property type="entry name" value="BRCT_BRC1_like_rpt4"/>
    <property type="match status" value="1"/>
</dbReference>
<organism evidence="4 5">
    <name type="scientific">Magnaporthiopsis poae (strain ATCC 64411 / 73-15)</name>
    <name type="common">Kentucky bluegrass fungus</name>
    <name type="synonym">Magnaporthe poae</name>
    <dbReference type="NCBI Taxonomy" id="644358"/>
    <lineage>
        <taxon>Eukaryota</taxon>
        <taxon>Fungi</taxon>
        <taxon>Dikarya</taxon>
        <taxon>Ascomycota</taxon>
        <taxon>Pezizomycotina</taxon>
        <taxon>Sordariomycetes</taxon>
        <taxon>Sordariomycetidae</taxon>
        <taxon>Magnaporthales</taxon>
        <taxon>Magnaporthaceae</taxon>
        <taxon>Magnaporthiopsis</taxon>
    </lineage>
</organism>
<feature type="domain" description="BRCT" evidence="2">
    <location>
        <begin position="133"/>
        <end position="193"/>
    </location>
</feature>
<dbReference type="GO" id="GO:0035361">
    <property type="term" value="C:Cul8-RING ubiquitin ligase complex"/>
    <property type="evidence" value="ECO:0007669"/>
    <property type="project" value="TreeGrafter"/>
</dbReference>
<dbReference type="CDD" id="cd18437">
    <property type="entry name" value="BRCT_BRC1_like_rpt3"/>
    <property type="match status" value="1"/>
</dbReference>
<feature type="domain" description="BRCT" evidence="2">
    <location>
        <begin position="336"/>
        <end position="412"/>
    </location>
</feature>
<dbReference type="GO" id="GO:0006302">
    <property type="term" value="P:double-strand break repair"/>
    <property type="evidence" value="ECO:0007669"/>
    <property type="project" value="TreeGrafter"/>
</dbReference>
<dbReference type="SMART" id="SM00292">
    <property type="entry name" value="BRCT"/>
    <property type="match status" value="5"/>
</dbReference>